<dbReference type="OrthoDB" id="1724750at2759"/>
<dbReference type="InterPro" id="IPR009027">
    <property type="entry name" value="Ribosomal_bL9/RNase_H1_N"/>
</dbReference>
<dbReference type="AlphaFoldDB" id="A0A0D2WIL3"/>
<dbReference type="InterPro" id="IPR020070">
    <property type="entry name" value="Ribosomal_bL9_N"/>
</dbReference>
<evidence type="ECO:0000256" key="3">
    <source>
        <dbReference type="ARBA" id="ARBA00023274"/>
    </source>
</evidence>
<feature type="compositionally biased region" description="Polar residues" evidence="4">
    <location>
        <begin position="305"/>
        <end position="317"/>
    </location>
</feature>
<dbReference type="GO" id="GO:0003735">
    <property type="term" value="F:structural constituent of ribosome"/>
    <property type="evidence" value="ECO:0007669"/>
    <property type="project" value="InterPro"/>
</dbReference>
<dbReference type="Proteomes" id="UP000008743">
    <property type="component" value="Unassembled WGS sequence"/>
</dbReference>
<dbReference type="GO" id="GO:1990904">
    <property type="term" value="C:ribonucleoprotein complex"/>
    <property type="evidence" value="ECO:0007669"/>
    <property type="project" value="UniProtKB-KW"/>
</dbReference>
<dbReference type="SUPFAM" id="SSF55658">
    <property type="entry name" value="L9 N-domain-like"/>
    <property type="match status" value="1"/>
</dbReference>
<dbReference type="EMBL" id="KE346360">
    <property type="protein sequence ID" value="KJE88913.1"/>
    <property type="molecule type" value="Genomic_DNA"/>
</dbReference>
<evidence type="ECO:0000256" key="4">
    <source>
        <dbReference type="SAM" id="MobiDB-lite"/>
    </source>
</evidence>
<organism evidence="6 7">
    <name type="scientific">Capsaspora owczarzaki (strain ATCC 30864)</name>
    <dbReference type="NCBI Taxonomy" id="595528"/>
    <lineage>
        <taxon>Eukaryota</taxon>
        <taxon>Filasterea</taxon>
        <taxon>Capsaspora</taxon>
    </lineage>
</organism>
<dbReference type="PANTHER" id="PTHR21368">
    <property type="entry name" value="50S RIBOSOMAL PROTEIN L9"/>
    <property type="match status" value="1"/>
</dbReference>
<protein>
    <recommendedName>
        <fullName evidence="5">Ribosomal protein L9 domain-containing protein</fullName>
    </recommendedName>
</protein>
<accession>A0A0D2WIL3</accession>
<dbReference type="Pfam" id="PF01281">
    <property type="entry name" value="Ribosomal_L9_N"/>
    <property type="match status" value="1"/>
</dbReference>
<sequence length="317" mass="34569">MWLPSLTSSAAVARTAVVAVAARSSAMLSGPARPAPSAAMARSLSLSAASSAMLLSQRGAGRLPAMPLAVAATSSPLHQQQSRSLTTGRRIRKLAIKRNKVILLQDISDVGKRGQVIAVRPGFGRNNLVMYGKAQPLHIFRQETEALYGREVYDRFAELSKRLEPKKESATDELAHLDDVQFDLSWEGITFWMAEDSPATTARLTFGVSAEDVIDQVRQHHNVSLARSSLPADFPPIKTPGTHFVTLRLTDESITFLTVTIDTRSRAEMRDLLNSAEAEAEEDEPEENGEVEPTPKAEGDDFFQSLFSTPSDSALPR</sequence>
<proteinExistence type="inferred from homology"/>
<feature type="region of interest" description="Disordered" evidence="4">
    <location>
        <begin position="273"/>
        <end position="317"/>
    </location>
</feature>
<evidence type="ECO:0000256" key="1">
    <source>
        <dbReference type="ARBA" id="ARBA00010605"/>
    </source>
</evidence>
<dbReference type="RefSeq" id="XP_004365357.2">
    <property type="nucleotide sequence ID" value="XM_004365300.2"/>
</dbReference>
<dbReference type="InterPro" id="IPR000244">
    <property type="entry name" value="Ribosomal_bL9"/>
</dbReference>
<name>A0A0D2WIL3_CAPO3</name>
<feature type="domain" description="Ribosomal protein L9" evidence="5">
    <location>
        <begin position="100"/>
        <end position="136"/>
    </location>
</feature>
<reference evidence="7" key="1">
    <citation type="submission" date="2011-02" db="EMBL/GenBank/DDBJ databases">
        <title>The Genome Sequence of Capsaspora owczarzaki ATCC 30864.</title>
        <authorList>
            <person name="Russ C."/>
            <person name="Cuomo C."/>
            <person name="Burger G."/>
            <person name="Gray M.W."/>
            <person name="Holland P.W.H."/>
            <person name="King N."/>
            <person name="Lang F.B.F."/>
            <person name="Roger A.J."/>
            <person name="Ruiz-Trillo I."/>
            <person name="Young S.K."/>
            <person name="Zeng Q."/>
            <person name="Gargeya S."/>
            <person name="Alvarado L."/>
            <person name="Berlin A."/>
            <person name="Chapman S.B."/>
            <person name="Chen Z."/>
            <person name="Freedman E."/>
            <person name="Gellesch M."/>
            <person name="Goldberg J."/>
            <person name="Griggs A."/>
            <person name="Gujja S."/>
            <person name="Heilman E."/>
            <person name="Heiman D."/>
            <person name="Howarth C."/>
            <person name="Mehta T."/>
            <person name="Neiman D."/>
            <person name="Pearson M."/>
            <person name="Roberts A."/>
            <person name="Saif S."/>
            <person name="Shea T."/>
            <person name="Shenoy N."/>
            <person name="Sisk P."/>
            <person name="Stolte C."/>
            <person name="Sykes S."/>
            <person name="White J."/>
            <person name="Yandava C."/>
            <person name="Haas B."/>
            <person name="Nusbaum C."/>
            <person name="Birren B."/>
        </authorList>
    </citation>
    <scope>NUCLEOTIDE SEQUENCE</scope>
    <source>
        <strain evidence="7">ATCC 30864</strain>
    </source>
</reference>
<keyword evidence="3" id="KW-0687">Ribonucleoprotein</keyword>
<dbReference type="STRING" id="595528.A0A0D2WIL3"/>
<evidence type="ECO:0000256" key="2">
    <source>
        <dbReference type="ARBA" id="ARBA00022980"/>
    </source>
</evidence>
<dbReference type="Gene3D" id="3.40.5.10">
    <property type="entry name" value="Ribosomal protein L9, N-terminal domain"/>
    <property type="match status" value="1"/>
</dbReference>
<dbReference type="GO" id="GO:0006412">
    <property type="term" value="P:translation"/>
    <property type="evidence" value="ECO:0007669"/>
    <property type="project" value="InterPro"/>
</dbReference>
<dbReference type="InParanoid" id="A0A0D2WIL3"/>
<evidence type="ECO:0000313" key="6">
    <source>
        <dbReference type="EMBL" id="KJE88913.1"/>
    </source>
</evidence>
<gene>
    <name evidence="6" type="ORF">CAOG_000486</name>
</gene>
<comment type="similarity">
    <text evidence="1">Belongs to the bacterial ribosomal protein bL9 family.</text>
</comment>
<dbReference type="GO" id="GO:0005840">
    <property type="term" value="C:ribosome"/>
    <property type="evidence" value="ECO:0007669"/>
    <property type="project" value="UniProtKB-KW"/>
</dbReference>
<evidence type="ECO:0000259" key="5">
    <source>
        <dbReference type="Pfam" id="PF01281"/>
    </source>
</evidence>
<dbReference type="SUPFAM" id="SSF55653">
    <property type="entry name" value="Ribosomal protein L9 C-domain"/>
    <property type="match status" value="1"/>
</dbReference>
<dbReference type="InterPro" id="IPR036791">
    <property type="entry name" value="Ribosomal_bL9_C_sf"/>
</dbReference>
<evidence type="ECO:0000313" key="7">
    <source>
        <dbReference type="Proteomes" id="UP000008743"/>
    </source>
</evidence>
<dbReference type="PhylomeDB" id="A0A0D2WIL3"/>
<keyword evidence="2" id="KW-0689">Ribosomal protein</keyword>
<feature type="compositionally biased region" description="Acidic residues" evidence="4">
    <location>
        <begin position="278"/>
        <end position="290"/>
    </location>
</feature>
<keyword evidence="7" id="KW-1185">Reference proteome</keyword>
<dbReference type="InterPro" id="IPR036935">
    <property type="entry name" value="Ribosomal_bL9_N_sf"/>
</dbReference>